<name>A0AAV7Q6E9_PLEWA</name>
<dbReference type="EMBL" id="JANPWB010000010">
    <property type="protein sequence ID" value="KAJ1136152.1"/>
    <property type="molecule type" value="Genomic_DNA"/>
</dbReference>
<organism evidence="2 3">
    <name type="scientific">Pleurodeles waltl</name>
    <name type="common">Iberian ribbed newt</name>
    <dbReference type="NCBI Taxonomy" id="8319"/>
    <lineage>
        <taxon>Eukaryota</taxon>
        <taxon>Metazoa</taxon>
        <taxon>Chordata</taxon>
        <taxon>Craniata</taxon>
        <taxon>Vertebrata</taxon>
        <taxon>Euteleostomi</taxon>
        <taxon>Amphibia</taxon>
        <taxon>Batrachia</taxon>
        <taxon>Caudata</taxon>
        <taxon>Salamandroidea</taxon>
        <taxon>Salamandridae</taxon>
        <taxon>Pleurodelinae</taxon>
        <taxon>Pleurodeles</taxon>
    </lineage>
</organism>
<evidence type="ECO:0000313" key="3">
    <source>
        <dbReference type="Proteomes" id="UP001066276"/>
    </source>
</evidence>
<feature type="compositionally biased region" description="Basic and acidic residues" evidence="1">
    <location>
        <begin position="84"/>
        <end position="101"/>
    </location>
</feature>
<feature type="region of interest" description="Disordered" evidence="1">
    <location>
        <begin position="53"/>
        <end position="137"/>
    </location>
</feature>
<keyword evidence="3" id="KW-1185">Reference proteome</keyword>
<reference evidence="2" key="1">
    <citation type="journal article" date="2022" name="bioRxiv">
        <title>Sequencing and chromosome-scale assembly of the giantPleurodeles waltlgenome.</title>
        <authorList>
            <person name="Brown T."/>
            <person name="Elewa A."/>
            <person name="Iarovenko S."/>
            <person name="Subramanian E."/>
            <person name="Araus A.J."/>
            <person name="Petzold A."/>
            <person name="Susuki M."/>
            <person name="Suzuki K.-i.T."/>
            <person name="Hayashi T."/>
            <person name="Toyoda A."/>
            <person name="Oliveira C."/>
            <person name="Osipova E."/>
            <person name="Leigh N.D."/>
            <person name="Simon A."/>
            <person name="Yun M.H."/>
        </authorList>
    </citation>
    <scope>NUCLEOTIDE SEQUENCE</scope>
    <source>
        <strain evidence="2">20211129_DDA</strain>
        <tissue evidence="2">Liver</tissue>
    </source>
</reference>
<sequence length="137" mass="14490">MNAGNWLSSLLRSQSKTYSKFESGGSPKRVKEVCVSPDNEARSLGTLAAWDVFPPPQLANGGSLLANSGPLAPRRSPSASGRAPPERDGSEPVRARQRTEGSARSGARSQKETSSHPRTSALTVPGREGKRTRPGPV</sequence>
<protein>
    <submittedName>
        <fullName evidence="2">Uncharacterized protein</fullName>
    </submittedName>
</protein>
<dbReference type="Proteomes" id="UP001066276">
    <property type="component" value="Chromosome 6"/>
</dbReference>
<gene>
    <name evidence="2" type="ORF">NDU88_002570</name>
</gene>
<evidence type="ECO:0000256" key="1">
    <source>
        <dbReference type="SAM" id="MobiDB-lite"/>
    </source>
</evidence>
<accession>A0AAV7Q6E9</accession>
<evidence type="ECO:0000313" key="2">
    <source>
        <dbReference type="EMBL" id="KAJ1136152.1"/>
    </source>
</evidence>
<dbReference type="AlphaFoldDB" id="A0AAV7Q6E9"/>
<comment type="caution">
    <text evidence="2">The sequence shown here is derived from an EMBL/GenBank/DDBJ whole genome shotgun (WGS) entry which is preliminary data.</text>
</comment>
<proteinExistence type="predicted"/>